<dbReference type="FunFam" id="3.80.10.10:FF:000383">
    <property type="entry name" value="Leucine-rich repeat receptor protein kinase EMS1"/>
    <property type="match status" value="1"/>
</dbReference>
<organism evidence="9 10">
    <name type="scientific">Heracleum sosnowskyi</name>
    <dbReference type="NCBI Taxonomy" id="360622"/>
    <lineage>
        <taxon>Eukaryota</taxon>
        <taxon>Viridiplantae</taxon>
        <taxon>Streptophyta</taxon>
        <taxon>Embryophyta</taxon>
        <taxon>Tracheophyta</taxon>
        <taxon>Spermatophyta</taxon>
        <taxon>Magnoliopsida</taxon>
        <taxon>eudicotyledons</taxon>
        <taxon>Gunneridae</taxon>
        <taxon>Pentapetalae</taxon>
        <taxon>asterids</taxon>
        <taxon>campanulids</taxon>
        <taxon>Apiales</taxon>
        <taxon>Apiaceae</taxon>
        <taxon>Apioideae</taxon>
        <taxon>apioid superclade</taxon>
        <taxon>Tordylieae</taxon>
        <taxon>Tordyliinae</taxon>
        <taxon>Heracleum</taxon>
    </lineage>
</organism>
<dbReference type="Gene3D" id="3.80.10.10">
    <property type="entry name" value="Ribonuclease Inhibitor"/>
    <property type="match status" value="5"/>
</dbReference>
<sequence length="534" mass="59316">MQLEKPCHFVLFVFFLSLLSINLGTVSTTRAGEALVKWKNSLARSTLLDFWSLDNLTYLCNWTAITCNAAGSVTEINLSGKELAGTLAKFDFSSFPNLNSFTVEDNYFRGPIPPAIGDLTQLQYLNLSCDLLHESVFNNLHNLQSLNLLGCISDDIRLLHNLKFLSIKGNFFEGSFPPNIFKLSKLTDLDLSYNKFSGSIPSDIKMLLDLESLYLDGNSFEGSFPPNILKLSKLRFLDLSSNNFSGSIPNDIKMLRNLIQLWLHSNSFEGAIPSSISLLGELRYLNLGHNHLNSSIPSDIGNLELQYLNLSSNQFTGPLPKIISNLTNLLVLGLNDNKFSGNIPSNFLKDTTFIDTIDFSNNNLSGNIPKEFSVHWNLECINLSGNCFTGEIPATICNATSLQILDLSNNGFSGALPHCLGNLADKMLSIDLGNIPLGLELMGKLGELCISFNNLTGNILFDIGNLKLLERLVLNSNQLTGVLPRTIYNLTNLKILCLKGNRFSGNIPRYIVFKIRKPWWFLRHIGGLKLMTTT</sequence>
<dbReference type="GO" id="GO:0051707">
    <property type="term" value="P:response to other organism"/>
    <property type="evidence" value="ECO:0007669"/>
    <property type="project" value="UniProtKB-ARBA"/>
</dbReference>
<accession>A0AAD8LZ80</accession>
<dbReference type="GO" id="GO:0006952">
    <property type="term" value="P:defense response"/>
    <property type="evidence" value="ECO:0007669"/>
    <property type="project" value="UniProtKB-ARBA"/>
</dbReference>
<dbReference type="PANTHER" id="PTHR48059:SF30">
    <property type="entry name" value="OS06G0587000 PROTEIN"/>
    <property type="match status" value="1"/>
</dbReference>
<dbReference type="InterPro" id="IPR001611">
    <property type="entry name" value="Leu-rich_rpt"/>
</dbReference>
<dbReference type="InterPro" id="IPR032675">
    <property type="entry name" value="LRR_dom_sf"/>
</dbReference>
<keyword evidence="6" id="KW-0472">Membrane</keyword>
<evidence type="ECO:0000256" key="4">
    <source>
        <dbReference type="ARBA" id="ARBA00022729"/>
    </source>
</evidence>
<dbReference type="FunFam" id="3.80.10.10:FF:000041">
    <property type="entry name" value="LRR receptor-like serine/threonine-protein kinase ERECTA"/>
    <property type="match status" value="1"/>
</dbReference>
<evidence type="ECO:0000313" key="10">
    <source>
        <dbReference type="Proteomes" id="UP001237642"/>
    </source>
</evidence>
<keyword evidence="4 8" id="KW-0732">Signal</keyword>
<dbReference type="InterPro" id="IPR051848">
    <property type="entry name" value="PGIP"/>
</dbReference>
<evidence type="ECO:0000313" key="9">
    <source>
        <dbReference type="EMBL" id="KAK1355860.1"/>
    </source>
</evidence>
<dbReference type="Proteomes" id="UP001237642">
    <property type="component" value="Unassembled WGS sequence"/>
</dbReference>
<dbReference type="FunFam" id="3.80.10.10:FF:000400">
    <property type="entry name" value="Nuclear pore complex protein NUP107"/>
    <property type="match status" value="1"/>
</dbReference>
<comment type="subcellular location">
    <subcellularLocation>
        <location evidence="1">Cell membrane</location>
    </subcellularLocation>
</comment>
<feature type="signal peptide" evidence="8">
    <location>
        <begin position="1"/>
        <end position="28"/>
    </location>
</feature>
<keyword evidence="2" id="KW-1003">Cell membrane</keyword>
<dbReference type="SUPFAM" id="SSF52047">
    <property type="entry name" value="RNI-like"/>
    <property type="match status" value="1"/>
</dbReference>
<evidence type="ECO:0000256" key="7">
    <source>
        <dbReference type="ARBA" id="ARBA00023180"/>
    </source>
</evidence>
<dbReference type="AlphaFoldDB" id="A0AAD8LZ80"/>
<reference evidence="9" key="2">
    <citation type="submission" date="2023-05" db="EMBL/GenBank/DDBJ databases">
        <authorList>
            <person name="Schelkunov M.I."/>
        </authorList>
    </citation>
    <scope>NUCLEOTIDE SEQUENCE</scope>
    <source>
        <strain evidence="9">Hsosn_3</strain>
        <tissue evidence="9">Leaf</tissue>
    </source>
</reference>
<evidence type="ECO:0000256" key="6">
    <source>
        <dbReference type="ARBA" id="ARBA00023136"/>
    </source>
</evidence>
<dbReference type="PANTHER" id="PTHR48059">
    <property type="entry name" value="POLYGALACTURONASE INHIBITOR 1"/>
    <property type="match status" value="1"/>
</dbReference>
<evidence type="ECO:0000256" key="2">
    <source>
        <dbReference type="ARBA" id="ARBA00022475"/>
    </source>
</evidence>
<evidence type="ECO:0000256" key="8">
    <source>
        <dbReference type="SAM" id="SignalP"/>
    </source>
</evidence>
<dbReference type="EMBL" id="JAUIZM010000011">
    <property type="protein sequence ID" value="KAK1355860.1"/>
    <property type="molecule type" value="Genomic_DNA"/>
</dbReference>
<proteinExistence type="predicted"/>
<dbReference type="SUPFAM" id="SSF52058">
    <property type="entry name" value="L domain-like"/>
    <property type="match status" value="1"/>
</dbReference>
<keyword evidence="10" id="KW-1185">Reference proteome</keyword>
<comment type="caution">
    <text evidence="9">The sequence shown here is derived from an EMBL/GenBank/DDBJ whole genome shotgun (WGS) entry which is preliminary data.</text>
</comment>
<evidence type="ECO:0000256" key="5">
    <source>
        <dbReference type="ARBA" id="ARBA00022737"/>
    </source>
</evidence>
<keyword evidence="3" id="KW-0433">Leucine-rich repeat</keyword>
<name>A0AAD8LZ80_9APIA</name>
<dbReference type="SMART" id="SM00369">
    <property type="entry name" value="LRR_TYP"/>
    <property type="match status" value="7"/>
</dbReference>
<dbReference type="Pfam" id="PF00560">
    <property type="entry name" value="LRR_1"/>
    <property type="match status" value="10"/>
</dbReference>
<dbReference type="PROSITE" id="PS51450">
    <property type="entry name" value="LRR"/>
    <property type="match status" value="1"/>
</dbReference>
<dbReference type="InterPro" id="IPR003591">
    <property type="entry name" value="Leu-rich_rpt_typical-subtyp"/>
</dbReference>
<evidence type="ECO:0008006" key="11">
    <source>
        <dbReference type="Google" id="ProtNLM"/>
    </source>
</evidence>
<protein>
    <recommendedName>
        <fullName evidence="11">Leucine-rich repeat-containing N-terminal plant-type domain-containing protein</fullName>
    </recommendedName>
</protein>
<feature type="chain" id="PRO_5042128345" description="Leucine-rich repeat-containing N-terminal plant-type domain-containing protein" evidence="8">
    <location>
        <begin position="29"/>
        <end position="534"/>
    </location>
</feature>
<dbReference type="GO" id="GO:0005886">
    <property type="term" value="C:plasma membrane"/>
    <property type="evidence" value="ECO:0007669"/>
    <property type="project" value="UniProtKB-SubCell"/>
</dbReference>
<keyword evidence="5" id="KW-0677">Repeat</keyword>
<gene>
    <name evidence="9" type="ORF">POM88_049116</name>
</gene>
<evidence type="ECO:0000256" key="3">
    <source>
        <dbReference type="ARBA" id="ARBA00022614"/>
    </source>
</evidence>
<keyword evidence="7" id="KW-0325">Glycoprotein</keyword>
<reference evidence="9" key="1">
    <citation type="submission" date="2023-02" db="EMBL/GenBank/DDBJ databases">
        <title>Genome of toxic invasive species Heracleum sosnowskyi carries increased number of genes despite the absence of recent whole-genome duplications.</title>
        <authorList>
            <person name="Schelkunov M."/>
            <person name="Shtratnikova V."/>
            <person name="Makarenko M."/>
            <person name="Klepikova A."/>
            <person name="Omelchenko D."/>
            <person name="Novikova G."/>
            <person name="Obukhova E."/>
            <person name="Bogdanov V."/>
            <person name="Penin A."/>
            <person name="Logacheva M."/>
        </authorList>
    </citation>
    <scope>NUCLEOTIDE SEQUENCE</scope>
    <source>
        <strain evidence="9">Hsosn_3</strain>
        <tissue evidence="9">Leaf</tissue>
    </source>
</reference>
<evidence type="ECO:0000256" key="1">
    <source>
        <dbReference type="ARBA" id="ARBA00004236"/>
    </source>
</evidence>